<keyword evidence="10" id="KW-1185">Reference proteome</keyword>
<dbReference type="GO" id="GO:0045454">
    <property type="term" value="P:cell redox homeostasis"/>
    <property type="evidence" value="ECO:0007669"/>
    <property type="project" value="TreeGrafter"/>
</dbReference>
<dbReference type="GO" id="GO:0005829">
    <property type="term" value="C:cytosol"/>
    <property type="evidence" value="ECO:0007669"/>
    <property type="project" value="TreeGrafter"/>
</dbReference>
<evidence type="ECO:0000256" key="6">
    <source>
        <dbReference type="NCBIfam" id="TIGR01068"/>
    </source>
</evidence>
<dbReference type="Gene3D" id="3.40.30.10">
    <property type="entry name" value="Glutaredoxin"/>
    <property type="match status" value="1"/>
</dbReference>
<evidence type="ECO:0000259" key="8">
    <source>
        <dbReference type="PROSITE" id="PS51352"/>
    </source>
</evidence>
<dbReference type="InterPro" id="IPR036249">
    <property type="entry name" value="Thioredoxin-like_sf"/>
</dbReference>
<dbReference type="EMBL" id="VHLH01000019">
    <property type="protein sequence ID" value="TPW27738.1"/>
    <property type="molecule type" value="Genomic_DNA"/>
</dbReference>
<reference evidence="9 10" key="1">
    <citation type="submission" date="2019-06" db="EMBL/GenBank/DDBJ databases">
        <authorList>
            <person name="Li M."/>
        </authorList>
    </citation>
    <scope>NUCLEOTIDE SEQUENCE [LARGE SCALE GENOMIC DNA]</scope>
    <source>
        <strain evidence="9 10">BGMRC6574</strain>
    </source>
</reference>
<sequence length="347" mass="36994">MNQGDNPYASAGAGQSGQMNVSARLDTAARQSAQPPSRQPAGGDGLIGGTQTQGGGDLVKETTTANFTADVIQESRNQPVLVDFWAPWCGPCKQLTPLIEKAVREAGGKVKLVTMNIDDHPSIAGQMGIQSIPAVIAFSDGQPVDGFMGAVPESQIRQFIDGLGGKAKDSGQDQIEALLEQSRQALAENDINVAAQGFSSVLQADPQNTKALAGLASCFFEAGQPDKVEELLAELTDEQRADPDVASLIRRMEQAEEVKKLGDPAALEARLAQDPDDHAARRDLAKICNARGDREAAADHLLTIMRKDRAWEDDGGRRELLALFEAWGPSDPATLAARRRLSSVLFS</sequence>
<dbReference type="CDD" id="cd02947">
    <property type="entry name" value="TRX_family"/>
    <property type="match status" value="1"/>
</dbReference>
<keyword evidence="4" id="KW-1015">Disulfide bond</keyword>
<evidence type="ECO:0000256" key="2">
    <source>
        <dbReference type="ARBA" id="ARBA00022448"/>
    </source>
</evidence>
<comment type="similarity">
    <text evidence="1">Belongs to the thioredoxin family.</text>
</comment>
<comment type="caution">
    <text evidence="9">The sequence shown here is derived from an EMBL/GenBank/DDBJ whole genome shotgun (WGS) entry which is preliminary data.</text>
</comment>
<evidence type="ECO:0000256" key="3">
    <source>
        <dbReference type="ARBA" id="ARBA00022982"/>
    </source>
</evidence>
<accession>A0A506U2P2</accession>
<gene>
    <name evidence="9" type="primary">trxA</name>
    <name evidence="9" type="ORF">FJU11_10910</name>
</gene>
<dbReference type="FunFam" id="3.40.30.10:FF:000001">
    <property type="entry name" value="Thioredoxin"/>
    <property type="match status" value="1"/>
</dbReference>
<proteinExistence type="inferred from homology"/>
<evidence type="ECO:0000256" key="5">
    <source>
        <dbReference type="ARBA" id="ARBA00023284"/>
    </source>
</evidence>
<dbReference type="PANTHER" id="PTHR45663:SF11">
    <property type="entry name" value="GEO12009P1"/>
    <property type="match status" value="1"/>
</dbReference>
<dbReference type="GO" id="GO:0006950">
    <property type="term" value="P:response to stress"/>
    <property type="evidence" value="ECO:0007669"/>
    <property type="project" value="UniProtKB-ARBA"/>
</dbReference>
<evidence type="ECO:0000256" key="7">
    <source>
        <dbReference type="SAM" id="MobiDB-lite"/>
    </source>
</evidence>
<protein>
    <recommendedName>
        <fullName evidence="6">Thioredoxin</fullName>
    </recommendedName>
</protein>
<dbReference type="InterPro" id="IPR011990">
    <property type="entry name" value="TPR-like_helical_dom_sf"/>
</dbReference>
<dbReference type="PROSITE" id="PS51352">
    <property type="entry name" value="THIOREDOXIN_2"/>
    <property type="match status" value="1"/>
</dbReference>
<dbReference type="PANTHER" id="PTHR45663">
    <property type="entry name" value="GEO12009P1"/>
    <property type="match status" value="1"/>
</dbReference>
<feature type="region of interest" description="Disordered" evidence="7">
    <location>
        <begin position="1"/>
        <end position="58"/>
    </location>
</feature>
<dbReference type="InterPro" id="IPR005746">
    <property type="entry name" value="Thioredoxin"/>
</dbReference>
<evidence type="ECO:0000256" key="4">
    <source>
        <dbReference type="ARBA" id="ARBA00023157"/>
    </source>
</evidence>
<dbReference type="Pfam" id="PF14559">
    <property type="entry name" value="TPR_19"/>
    <property type="match status" value="1"/>
</dbReference>
<dbReference type="Pfam" id="PF14561">
    <property type="entry name" value="TPR_20"/>
    <property type="match status" value="1"/>
</dbReference>
<dbReference type="OrthoDB" id="9790390at2"/>
<evidence type="ECO:0000313" key="10">
    <source>
        <dbReference type="Proteomes" id="UP000320314"/>
    </source>
</evidence>
<dbReference type="AlphaFoldDB" id="A0A506U2P2"/>
<feature type="domain" description="Thioredoxin" evidence="8">
    <location>
        <begin position="28"/>
        <end position="165"/>
    </location>
</feature>
<dbReference type="Proteomes" id="UP000320314">
    <property type="component" value="Unassembled WGS sequence"/>
</dbReference>
<dbReference type="SUPFAM" id="SSF48452">
    <property type="entry name" value="TPR-like"/>
    <property type="match status" value="1"/>
</dbReference>
<name>A0A506U2P2_9HYPH</name>
<dbReference type="SUPFAM" id="SSF52833">
    <property type="entry name" value="Thioredoxin-like"/>
    <property type="match status" value="1"/>
</dbReference>
<dbReference type="PRINTS" id="PR00421">
    <property type="entry name" value="THIOREDOXIN"/>
</dbReference>
<evidence type="ECO:0000313" key="9">
    <source>
        <dbReference type="EMBL" id="TPW27738.1"/>
    </source>
</evidence>
<dbReference type="NCBIfam" id="TIGR01068">
    <property type="entry name" value="thioredoxin"/>
    <property type="match status" value="1"/>
</dbReference>
<dbReference type="Gene3D" id="1.25.40.10">
    <property type="entry name" value="Tetratricopeptide repeat domain"/>
    <property type="match status" value="2"/>
</dbReference>
<evidence type="ECO:0000256" key="1">
    <source>
        <dbReference type="ARBA" id="ARBA00008987"/>
    </source>
</evidence>
<dbReference type="InterPro" id="IPR017937">
    <property type="entry name" value="Thioredoxin_CS"/>
</dbReference>
<keyword evidence="3" id="KW-0249">Electron transport</keyword>
<keyword evidence="2" id="KW-0813">Transport</keyword>
<dbReference type="InterPro" id="IPR013766">
    <property type="entry name" value="Thioredoxin_domain"/>
</dbReference>
<dbReference type="Pfam" id="PF00085">
    <property type="entry name" value="Thioredoxin"/>
    <property type="match status" value="1"/>
</dbReference>
<feature type="compositionally biased region" description="Gly residues" evidence="7">
    <location>
        <begin position="42"/>
        <end position="57"/>
    </location>
</feature>
<keyword evidence="5" id="KW-0676">Redox-active center</keyword>
<dbReference type="PROSITE" id="PS00194">
    <property type="entry name" value="THIOREDOXIN_1"/>
    <property type="match status" value="1"/>
</dbReference>
<dbReference type="GO" id="GO:0015035">
    <property type="term" value="F:protein-disulfide reductase activity"/>
    <property type="evidence" value="ECO:0007669"/>
    <property type="project" value="UniProtKB-UniRule"/>
</dbReference>
<organism evidence="9 10">
    <name type="scientific">Pararhizobium mangrovi</name>
    <dbReference type="NCBI Taxonomy" id="2590452"/>
    <lineage>
        <taxon>Bacteria</taxon>
        <taxon>Pseudomonadati</taxon>
        <taxon>Pseudomonadota</taxon>
        <taxon>Alphaproteobacteria</taxon>
        <taxon>Hyphomicrobiales</taxon>
        <taxon>Rhizobiaceae</taxon>
        <taxon>Rhizobium/Agrobacterium group</taxon>
        <taxon>Pararhizobium</taxon>
    </lineage>
</organism>
<dbReference type="RefSeq" id="WP_141167083.1">
    <property type="nucleotide sequence ID" value="NZ_VHLH01000019.1"/>
</dbReference>